<evidence type="ECO:0000256" key="1">
    <source>
        <dbReference type="ARBA" id="ARBA00022737"/>
    </source>
</evidence>
<keyword evidence="5" id="KW-1185">Reference proteome</keyword>
<feature type="repeat" description="RCC1" evidence="2">
    <location>
        <begin position="305"/>
        <end position="352"/>
    </location>
</feature>
<dbReference type="InterPro" id="IPR058923">
    <property type="entry name" value="RCC1-like_dom"/>
</dbReference>
<proteinExistence type="predicted"/>
<accession>A0AAD5KYZ1</accession>
<feature type="domain" description="RCC1-like" evidence="3">
    <location>
        <begin position="160"/>
        <end position="349"/>
    </location>
</feature>
<dbReference type="EMBL" id="WJBH02000003">
    <property type="protein sequence ID" value="KAI9562209.1"/>
    <property type="molecule type" value="Genomic_DNA"/>
</dbReference>
<dbReference type="InterPro" id="IPR052830">
    <property type="entry name" value="RCC1_domain-containing"/>
</dbReference>
<name>A0AAD5KYZ1_9CRUS</name>
<sequence>MKLLYCGFNGFGQVEHSGAHECSSPKNGVLCLPVLIYQSETDRVVHVFLGWSRLIITTTNDSVVSGYWNGISSFKGSISGGIKMKQVTCNEHVAVCIDENGVLQKRTIDNPRAQSSAWEKVPTVTDEAGLAKFVKVLSNEHSVIALDEIGNIHLPPLRMENMQPRFVAIACGKEHFMALTNEGKVYSWGSGSRGQLGHGSVESCENPQEIEDLGGINIIQIAAGGWHSCALSESGDVYVWGWNESGQLGLPCRNLNDSSCKSNECVSIQSEPRLLDHAMPFSVDEVNVTSIACGARHTAVTLDDKSGWSWGWNGCGQLGTGDRRSHDAPVCVIQDVEKVMCGAWSTAWLSNY</sequence>
<dbReference type="Pfam" id="PF25390">
    <property type="entry name" value="WD40_RLD"/>
    <property type="match status" value="1"/>
</dbReference>
<dbReference type="InterPro" id="IPR000408">
    <property type="entry name" value="Reg_chr_condens"/>
</dbReference>
<dbReference type="PANTHER" id="PTHR46849">
    <property type="entry name" value="RCC1 DOMAIN-CONTAINING PROTEIN 1"/>
    <property type="match status" value="1"/>
</dbReference>
<dbReference type="SUPFAM" id="SSF50985">
    <property type="entry name" value="RCC1/BLIP-II"/>
    <property type="match status" value="1"/>
</dbReference>
<keyword evidence="1" id="KW-0677">Repeat</keyword>
<evidence type="ECO:0000256" key="2">
    <source>
        <dbReference type="PROSITE-ProRule" id="PRU00235"/>
    </source>
</evidence>
<gene>
    <name evidence="4" type="ORF">GHT06_013174</name>
</gene>
<evidence type="ECO:0000313" key="4">
    <source>
        <dbReference type="EMBL" id="KAI9562209.1"/>
    </source>
</evidence>
<dbReference type="Proteomes" id="UP000820818">
    <property type="component" value="Linkage Group LG3"/>
</dbReference>
<organism evidence="4 5">
    <name type="scientific">Daphnia sinensis</name>
    <dbReference type="NCBI Taxonomy" id="1820382"/>
    <lineage>
        <taxon>Eukaryota</taxon>
        <taxon>Metazoa</taxon>
        <taxon>Ecdysozoa</taxon>
        <taxon>Arthropoda</taxon>
        <taxon>Crustacea</taxon>
        <taxon>Branchiopoda</taxon>
        <taxon>Diplostraca</taxon>
        <taxon>Cladocera</taxon>
        <taxon>Anomopoda</taxon>
        <taxon>Daphniidae</taxon>
        <taxon>Daphnia</taxon>
        <taxon>Daphnia similis group</taxon>
    </lineage>
</organism>
<dbReference type="InterPro" id="IPR009091">
    <property type="entry name" value="RCC1/BLIP-II"/>
</dbReference>
<feature type="repeat" description="RCC1" evidence="2">
    <location>
        <begin position="183"/>
        <end position="234"/>
    </location>
</feature>
<dbReference type="PRINTS" id="PR00633">
    <property type="entry name" value="RCCNDNSATION"/>
</dbReference>
<evidence type="ECO:0000313" key="5">
    <source>
        <dbReference type="Proteomes" id="UP000820818"/>
    </source>
</evidence>
<dbReference type="PANTHER" id="PTHR46849:SF1">
    <property type="entry name" value="RCC1 DOMAIN-CONTAINING PROTEIN 1"/>
    <property type="match status" value="1"/>
</dbReference>
<protein>
    <recommendedName>
        <fullName evidence="3">RCC1-like domain-containing protein</fullName>
    </recommendedName>
</protein>
<dbReference type="AlphaFoldDB" id="A0AAD5KYZ1"/>
<dbReference type="PROSITE" id="PS50012">
    <property type="entry name" value="RCC1_3"/>
    <property type="match status" value="3"/>
</dbReference>
<evidence type="ECO:0000259" key="3">
    <source>
        <dbReference type="Pfam" id="PF25390"/>
    </source>
</evidence>
<comment type="caution">
    <text evidence="4">The sequence shown here is derived from an EMBL/GenBank/DDBJ whole genome shotgun (WGS) entry which is preliminary data.</text>
</comment>
<feature type="repeat" description="RCC1" evidence="2">
    <location>
        <begin position="235"/>
        <end position="304"/>
    </location>
</feature>
<dbReference type="Gene3D" id="2.130.10.30">
    <property type="entry name" value="Regulator of chromosome condensation 1/beta-lactamase-inhibitor protein II"/>
    <property type="match status" value="1"/>
</dbReference>
<reference evidence="4 5" key="1">
    <citation type="submission" date="2022-05" db="EMBL/GenBank/DDBJ databases">
        <title>A multi-omics perspective on studying reproductive biology in Daphnia sinensis.</title>
        <authorList>
            <person name="Jia J."/>
        </authorList>
    </citation>
    <scope>NUCLEOTIDE SEQUENCE [LARGE SCALE GENOMIC DNA]</scope>
    <source>
        <strain evidence="4 5">WSL</strain>
    </source>
</reference>